<dbReference type="RefSeq" id="WP_173680160.1">
    <property type="nucleotide sequence ID" value="NZ_JAAZWO010000008.1"/>
</dbReference>
<keyword evidence="1" id="KW-0472">Membrane</keyword>
<evidence type="ECO:0000256" key="1">
    <source>
        <dbReference type="SAM" id="Phobius"/>
    </source>
</evidence>
<dbReference type="EMBL" id="JAAZWO010000008">
    <property type="protein sequence ID" value="MBC2397948.1"/>
    <property type="molecule type" value="Genomic_DNA"/>
</dbReference>
<keyword evidence="1" id="KW-1133">Transmembrane helix</keyword>
<dbReference type="AlphaFoldDB" id="A0A923E7N6"/>
<proteinExistence type="predicted"/>
<accession>A0A923E7N6</accession>
<organism evidence="2 3">
    <name type="scientific">Clostridium tetanomorphum</name>
    <dbReference type="NCBI Taxonomy" id="1553"/>
    <lineage>
        <taxon>Bacteria</taxon>
        <taxon>Bacillati</taxon>
        <taxon>Bacillota</taxon>
        <taxon>Clostridia</taxon>
        <taxon>Eubacteriales</taxon>
        <taxon>Clostridiaceae</taxon>
        <taxon>Clostridium</taxon>
    </lineage>
</organism>
<dbReference type="Proteomes" id="UP000563151">
    <property type="component" value="Unassembled WGS sequence"/>
</dbReference>
<feature type="transmembrane region" description="Helical" evidence="1">
    <location>
        <begin position="7"/>
        <end position="26"/>
    </location>
</feature>
<protein>
    <submittedName>
        <fullName evidence="2">Uncharacterized protein</fullName>
    </submittedName>
</protein>
<sequence length="66" mass="7285">MKVISLITGIITIVLLLSTLICGLWIKSHDLVNNIDSLAFHMRIGIASVIFGLFSTILLIIQVIKH</sequence>
<keyword evidence="3" id="KW-1185">Reference proteome</keyword>
<feature type="transmembrane region" description="Helical" evidence="1">
    <location>
        <begin position="38"/>
        <end position="61"/>
    </location>
</feature>
<reference evidence="2 3" key="1">
    <citation type="submission" date="2020-04" db="EMBL/GenBank/DDBJ databases">
        <title>Genomic insights into acetone-butanol-ethanol (ABE) fermentation by sequencing solventogenic clostridia strains.</title>
        <authorList>
            <person name="Brown S."/>
        </authorList>
    </citation>
    <scope>NUCLEOTIDE SEQUENCE [LARGE SCALE GENOMIC DNA]</scope>
    <source>
        <strain evidence="2 3">DJ011</strain>
    </source>
</reference>
<comment type="caution">
    <text evidence="2">The sequence shown here is derived from an EMBL/GenBank/DDBJ whole genome shotgun (WGS) entry which is preliminary data.</text>
</comment>
<gene>
    <name evidence="2" type="ORF">HGG79_09190</name>
</gene>
<name>A0A923E7N6_CLOTT</name>
<keyword evidence="1" id="KW-0812">Transmembrane</keyword>
<evidence type="ECO:0000313" key="3">
    <source>
        <dbReference type="Proteomes" id="UP000563151"/>
    </source>
</evidence>
<evidence type="ECO:0000313" key="2">
    <source>
        <dbReference type="EMBL" id="MBC2397948.1"/>
    </source>
</evidence>